<dbReference type="GeneID" id="18821623"/>
<protein>
    <submittedName>
        <fullName evidence="3">Uncharacterized protein</fullName>
    </submittedName>
</protein>
<dbReference type="Proteomes" id="UP000008064">
    <property type="component" value="Unassembled WGS sequence"/>
</dbReference>
<dbReference type="RefSeq" id="XP_007324745.1">
    <property type="nucleotide sequence ID" value="XM_007324683.1"/>
</dbReference>
<evidence type="ECO:0000313" key="3">
    <source>
        <dbReference type="EMBL" id="EGO18718.1"/>
    </source>
</evidence>
<dbReference type="KEGG" id="sla:SERLADRAFT_481205"/>
<reference evidence="3" key="2">
    <citation type="submission" date="2011-04" db="EMBL/GenBank/DDBJ databases">
        <title>Evolution of plant cell wall degrading machinery underlies the functional diversity of forest fungi.</title>
        <authorList>
            <consortium name="US DOE Joint Genome Institute (JGI-PGF)"/>
            <person name="Eastwood D.C."/>
            <person name="Floudas D."/>
            <person name="Binder M."/>
            <person name="Majcherczyk A."/>
            <person name="Schneider P."/>
            <person name="Aerts A."/>
            <person name="Asiegbu F.O."/>
            <person name="Baker S.E."/>
            <person name="Barry K."/>
            <person name="Bendiksby M."/>
            <person name="Blumentritt M."/>
            <person name="Coutinho P.M."/>
            <person name="Cullen D."/>
            <person name="Cullen D."/>
            <person name="Gathman A."/>
            <person name="Goodell B."/>
            <person name="Henrissat B."/>
            <person name="Ihrmark K."/>
            <person name="Kauserud H."/>
            <person name="Kohler A."/>
            <person name="LaButti K."/>
            <person name="Lapidus A."/>
            <person name="Lavin J.L."/>
            <person name="Lee Y.-H."/>
            <person name="Lindquist E."/>
            <person name="Lilly W."/>
            <person name="Lucas S."/>
            <person name="Morin E."/>
            <person name="Murat C."/>
            <person name="Oguiza J.A."/>
            <person name="Park J."/>
            <person name="Pisabarro A.G."/>
            <person name="Riley R."/>
            <person name="Rosling A."/>
            <person name="Salamov A."/>
            <person name="Schmidt O."/>
            <person name="Schmutz J."/>
            <person name="Skrede I."/>
            <person name="Stenlid J."/>
            <person name="Wiebenga A."/>
            <person name="Xie X."/>
            <person name="Kues U."/>
            <person name="Hibbett D.S."/>
            <person name="Hoffmeister D."/>
            <person name="Hogberg N."/>
            <person name="Martin F."/>
            <person name="Grigoriev I.V."/>
            <person name="Watkinson S.C."/>
        </authorList>
    </citation>
    <scope>NUCLEOTIDE SEQUENCE</scope>
    <source>
        <strain evidence="3">S7.9</strain>
    </source>
</reference>
<reference evidence="4" key="1">
    <citation type="journal article" date="2011" name="Science">
        <title>The plant cell wall-decomposing machinery underlies the functional diversity of forest fungi.</title>
        <authorList>
            <person name="Eastwood D.C."/>
            <person name="Floudas D."/>
            <person name="Binder M."/>
            <person name="Majcherczyk A."/>
            <person name="Schneider P."/>
            <person name="Aerts A."/>
            <person name="Asiegbu F.O."/>
            <person name="Baker S.E."/>
            <person name="Barry K."/>
            <person name="Bendiksby M."/>
            <person name="Blumentritt M."/>
            <person name="Coutinho P.M."/>
            <person name="Cullen D."/>
            <person name="de Vries R.P."/>
            <person name="Gathman A."/>
            <person name="Goodell B."/>
            <person name="Henrissat B."/>
            <person name="Ihrmark K."/>
            <person name="Kauserud H."/>
            <person name="Kohler A."/>
            <person name="LaButti K."/>
            <person name="Lapidus A."/>
            <person name="Lavin J.L."/>
            <person name="Lee Y.-H."/>
            <person name="Lindquist E."/>
            <person name="Lilly W."/>
            <person name="Lucas S."/>
            <person name="Morin E."/>
            <person name="Murat C."/>
            <person name="Oguiza J.A."/>
            <person name="Park J."/>
            <person name="Pisabarro A.G."/>
            <person name="Riley R."/>
            <person name="Rosling A."/>
            <person name="Salamov A."/>
            <person name="Schmidt O."/>
            <person name="Schmutz J."/>
            <person name="Skrede I."/>
            <person name="Stenlid J."/>
            <person name="Wiebenga A."/>
            <person name="Xie X."/>
            <person name="Kuees U."/>
            <person name="Hibbett D.S."/>
            <person name="Hoffmeister D."/>
            <person name="Hoegberg N."/>
            <person name="Martin F."/>
            <person name="Grigoriev I.V."/>
            <person name="Watkinson S.C."/>
        </authorList>
    </citation>
    <scope>NUCLEOTIDE SEQUENCE [LARGE SCALE GENOMIC DNA]</scope>
    <source>
        <strain evidence="4">S7.9</strain>
    </source>
</reference>
<accession>F8PEC1</accession>
<dbReference type="KEGG" id="sla:SERLADRAFT_454287"/>
<dbReference type="GeneID" id="18817001"/>
<sequence>MTRSKGSQPSSAYWINNPINGRQEPTFRLVGNRYTLKQQLQLHLKVMRRQLQTINLAIHER</sequence>
<evidence type="ECO:0000313" key="1">
    <source>
        <dbReference type="EMBL" id="EGO18365.1"/>
    </source>
</evidence>
<dbReference type="KEGG" id="sla:SERLADRAFT_481053"/>
<proteinExistence type="predicted"/>
<dbReference type="EMBL" id="GL945470">
    <property type="protein sequence ID" value="EGO18365.1"/>
    <property type="molecule type" value="Genomic_DNA"/>
</dbReference>
<organism>
    <name type="scientific">Serpula lacrymans var. lacrymans (strain S7.9)</name>
    <name type="common">Dry rot fungus</name>
    <dbReference type="NCBI Taxonomy" id="578457"/>
    <lineage>
        <taxon>Eukaryota</taxon>
        <taxon>Fungi</taxon>
        <taxon>Dikarya</taxon>
        <taxon>Basidiomycota</taxon>
        <taxon>Agaricomycotina</taxon>
        <taxon>Agaricomycetes</taxon>
        <taxon>Agaricomycetidae</taxon>
        <taxon>Boletales</taxon>
        <taxon>Coniophorineae</taxon>
        <taxon>Serpulaceae</taxon>
        <taxon>Serpula</taxon>
    </lineage>
</organism>
<dbReference type="RefSeq" id="XP_007324905.1">
    <property type="nucleotide sequence ID" value="XM_007324843.1"/>
</dbReference>
<dbReference type="RefSeq" id="XP_007324741.1">
    <property type="nucleotide sequence ID" value="XM_007324679.1"/>
</dbReference>
<gene>
    <name evidence="2" type="ORF">SERLADRAFT_454287</name>
    <name evidence="3" type="ORF">SERLADRAFT_481053</name>
    <name evidence="1" type="ORF">SERLADRAFT_481205</name>
</gene>
<evidence type="ECO:0000313" key="2">
    <source>
        <dbReference type="EMBL" id="EGO18714.1"/>
    </source>
</evidence>
<dbReference type="HOGENOM" id="CLU_2924109_0_0_1"/>
<name>F8PEC1_SERL9</name>
<dbReference type="EMBL" id="GL945447">
    <property type="protein sequence ID" value="EGO18718.1"/>
    <property type="molecule type" value="Genomic_DNA"/>
</dbReference>
<dbReference type="AlphaFoldDB" id="F8PEC1"/>
<evidence type="ECO:0000313" key="4">
    <source>
        <dbReference type="Proteomes" id="UP000008064"/>
    </source>
</evidence>
<dbReference type="GeneID" id="18821662"/>
<dbReference type="EMBL" id="GL945447">
    <property type="protein sequence ID" value="EGO18714.1"/>
    <property type="molecule type" value="Genomic_DNA"/>
</dbReference>